<feature type="domain" description="HTH marR-type" evidence="4">
    <location>
        <begin position="9"/>
        <end position="139"/>
    </location>
</feature>
<dbReference type="SMART" id="SM00419">
    <property type="entry name" value="HTH_CRP"/>
    <property type="match status" value="1"/>
</dbReference>
<dbReference type="InterPro" id="IPR000835">
    <property type="entry name" value="HTH_MarR-typ"/>
</dbReference>
<keyword evidence="2" id="KW-0238">DNA-binding</keyword>
<dbReference type="PRINTS" id="PR00598">
    <property type="entry name" value="HTHMARR"/>
</dbReference>
<dbReference type="InterPro" id="IPR036388">
    <property type="entry name" value="WH-like_DNA-bd_sf"/>
</dbReference>
<evidence type="ECO:0000256" key="3">
    <source>
        <dbReference type="ARBA" id="ARBA00023163"/>
    </source>
</evidence>
<dbReference type="PANTHER" id="PTHR33164:SF57">
    <property type="entry name" value="MARR-FAMILY TRANSCRIPTIONAL REGULATOR"/>
    <property type="match status" value="1"/>
</dbReference>
<keyword evidence="3" id="KW-0804">Transcription</keyword>
<dbReference type="Proteomes" id="UP000825367">
    <property type="component" value="Chromosome"/>
</dbReference>
<reference evidence="5 6" key="1">
    <citation type="submission" date="2021-07" db="EMBL/GenBank/DDBJ databases">
        <title>Whole genome sequencing of non-tuberculosis mycobacteria type-strains.</title>
        <authorList>
            <person name="Igarashi Y."/>
            <person name="Osugi A."/>
            <person name="Mitarai S."/>
        </authorList>
    </citation>
    <scope>NUCLEOTIDE SEQUENCE [LARGE SCALE GENOMIC DNA]</scope>
    <source>
        <strain evidence="5 6">JCM 16370</strain>
    </source>
</reference>
<evidence type="ECO:0000313" key="6">
    <source>
        <dbReference type="Proteomes" id="UP000825367"/>
    </source>
</evidence>
<dbReference type="PANTHER" id="PTHR33164">
    <property type="entry name" value="TRANSCRIPTIONAL REGULATOR, MARR FAMILY"/>
    <property type="match status" value="1"/>
</dbReference>
<protein>
    <submittedName>
        <fullName evidence="5">MarR family transcriptional regulator</fullName>
    </submittedName>
</protein>
<dbReference type="SMART" id="SM00347">
    <property type="entry name" value="HTH_MARR"/>
    <property type="match status" value="1"/>
</dbReference>
<proteinExistence type="predicted"/>
<evidence type="ECO:0000313" key="5">
    <source>
        <dbReference type="EMBL" id="QYL17308.1"/>
    </source>
</evidence>
<dbReference type="SUPFAM" id="SSF46785">
    <property type="entry name" value="Winged helix' DNA-binding domain"/>
    <property type="match status" value="1"/>
</dbReference>
<name>A0ABX8VHL5_9MYCO</name>
<dbReference type="Pfam" id="PF01047">
    <property type="entry name" value="MarR"/>
    <property type="match status" value="1"/>
</dbReference>
<evidence type="ECO:0000259" key="4">
    <source>
        <dbReference type="PROSITE" id="PS50995"/>
    </source>
</evidence>
<keyword evidence="6" id="KW-1185">Reference proteome</keyword>
<dbReference type="InterPro" id="IPR039422">
    <property type="entry name" value="MarR/SlyA-like"/>
</dbReference>
<dbReference type="PROSITE" id="PS50995">
    <property type="entry name" value="HTH_MARR_2"/>
    <property type="match status" value="1"/>
</dbReference>
<dbReference type="InterPro" id="IPR036390">
    <property type="entry name" value="WH_DNA-bd_sf"/>
</dbReference>
<dbReference type="PROSITE" id="PS01117">
    <property type="entry name" value="HTH_MARR_1"/>
    <property type="match status" value="1"/>
</dbReference>
<evidence type="ECO:0000256" key="1">
    <source>
        <dbReference type="ARBA" id="ARBA00023015"/>
    </source>
</evidence>
<accession>A0ABX8VHL5</accession>
<gene>
    <name evidence="5" type="ORF">K0O64_01600</name>
</gene>
<dbReference type="EMBL" id="CP080333">
    <property type="protein sequence ID" value="QYL17308.1"/>
    <property type="molecule type" value="Genomic_DNA"/>
</dbReference>
<organism evidence="5 6">
    <name type="scientific">Mycolicibacterium pallens</name>
    <dbReference type="NCBI Taxonomy" id="370524"/>
    <lineage>
        <taxon>Bacteria</taxon>
        <taxon>Bacillati</taxon>
        <taxon>Actinomycetota</taxon>
        <taxon>Actinomycetes</taxon>
        <taxon>Mycobacteriales</taxon>
        <taxon>Mycobacteriaceae</taxon>
        <taxon>Mycolicibacterium</taxon>
    </lineage>
</organism>
<dbReference type="Gene3D" id="1.10.10.10">
    <property type="entry name" value="Winged helix-like DNA-binding domain superfamily/Winged helix DNA-binding domain"/>
    <property type="match status" value="1"/>
</dbReference>
<keyword evidence="1" id="KW-0805">Transcription regulation</keyword>
<dbReference type="InterPro" id="IPR012318">
    <property type="entry name" value="HTH_CRP"/>
</dbReference>
<dbReference type="RefSeq" id="WP_220045955.1">
    <property type="nucleotide sequence ID" value="NZ_BAAAVX010000004.1"/>
</dbReference>
<evidence type="ECO:0000256" key="2">
    <source>
        <dbReference type="ARBA" id="ARBA00023125"/>
    </source>
</evidence>
<sequence>MMRGDADHLHALFMDLVRVAGLLHPDQDIPGYPISMSQAFAIHELDVDVPLSQRELANRLMLEKSTVSRMIADLERQGLVMRERDPANRRTNRLRLTDAGRGLHGQVAANFGAQFHQWTAALSEAESQALMVGLPALIRVVRDNSAEWVNRR</sequence>
<dbReference type="InterPro" id="IPR023187">
    <property type="entry name" value="Tscrpt_reg_MarR-type_CS"/>
</dbReference>